<organism evidence="3 4">
    <name type="scientific">Novosphingobium flavum</name>
    <dbReference type="NCBI Taxonomy" id="1778672"/>
    <lineage>
        <taxon>Bacteria</taxon>
        <taxon>Pseudomonadati</taxon>
        <taxon>Pseudomonadota</taxon>
        <taxon>Alphaproteobacteria</taxon>
        <taxon>Sphingomonadales</taxon>
        <taxon>Sphingomonadaceae</taxon>
        <taxon>Novosphingobium</taxon>
    </lineage>
</organism>
<evidence type="ECO:0000313" key="3">
    <source>
        <dbReference type="EMBL" id="MBC2664569.1"/>
    </source>
</evidence>
<feature type="transmembrane region" description="Helical" evidence="1">
    <location>
        <begin position="15"/>
        <end position="36"/>
    </location>
</feature>
<dbReference type="PANTHER" id="PTHR33741">
    <property type="entry name" value="TRANSMEMBRANE PROTEIN DDB_G0269096-RELATED"/>
    <property type="match status" value="1"/>
</dbReference>
<dbReference type="InterPro" id="IPR007065">
    <property type="entry name" value="HPP"/>
</dbReference>
<evidence type="ECO:0000259" key="2">
    <source>
        <dbReference type="Pfam" id="PF04982"/>
    </source>
</evidence>
<keyword evidence="1" id="KW-0472">Membrane</keyword>
<evidence type="ECO:0000313" key="4">
    <source>
        <dbReference type="Proteomes" id="UP000566813"/>
    </source>
</evidence>
<protein>
    <submittedName>
        <fullName evidence="3">HPP family protein</fullName>
    </submittedName>
</protein>
<dbReference type="Pfam" id="PF04982">
    <property type="entry name" value="TM_HPP"/>
    <property type="match status" value="1"/>
</dbReference>
<keyword evidence="1" id="KW-0812">Transmembrane</keyword>
<keyword evidence="4" id="KW-1185">Reference proteome</keyword>
<feature type="transmembrane region" description="Helical" evidence="1">
    <location>
        <begin position="143"/>
        <end position="160"/>
    </location>
</feature>
<dbReference type="Proteomes" id="UP000566813">
    <property type="component" value="Unassembled WGS sequence"/>
</dbReference>
<comment type="caution">
    <text evidence="3">The sequence shown here is derived from an EMBL/GenBank/DDBJ whole genome shotgun (WGS) entry which is preliminary data.</text>
</comment>
<reference evidence="3 4" key="1">
    <citation type="submission" date="2020-08" db="EMBL/GenBank/DDBJ databases">
        <title>The genome sequence of type strain Novosphingobium flavum NBRC 111647.</title>
        <authorList>
            <person name="Liu Y."/>
        </authorList>
    </citation>
    <scope>NUCLEOTIDE SEQUENCE [LARGE SCALE GENOMIC DNA]</scope>
    <source>
        <strain evidence="3 4">NBRC 111647</strain>
    </source>
</reference>
<feature type="transmembrane region" description="Helical" evidence="1">
    <location>
        <begin position="43"/>
        <end position="63"/>
    </location>
</feature>
<dbReference type="AlphaFoldDB" id="A0A7X1FPQ0"/>
<sequence>MLARAASRATGRLGWLRGSIGALCGIAVAALAGRLLATALPAFPWLLAPLGASAVLVFAVPASPLAQPWPVIGGNMLSALTGLAVHALVPGPLLAAALGVAAAIAVMSMARCLHPPGGACALLGAMASPAVAAHGWGALLLPLAVNLAALALAGWLYNTLTGHSWPHRKPAPRPEPTERYETSDLDAVLEEWDEVLDVSREDLDALIRAVERRVAAKLVR</sequence>
<feature type="transmembrane region" description="Helical" evidence="1">
    <location>
        <begin position="83"/>
        <end position="107"/>
    </location>
</feature>
<proteinExistence type="predicted"/>
<accession>A0A7X1FPQ0</accession>
<evidence type="ECO:0000256" key="1">
    <source>
        <dbReference type="SAM" id="Phobius"/>
    </source>
</evidence>
<gene>
    <name evidence="3" type="ORF">H7F51_03435</name>
</gene>
<dbReference type="EMBL" id="JACLAW010000002">
    <property type="protein sequence ID" value="MBC2664569.1"/>
    <property type="molecule type" value="Genomic_DNA"/>
</dbReference>
<dbReference type="PANTHER" id="PTHR33741:SF5">
    <property type="entry name" value="TRANSMEMBRANE PROTEIN DDB_G0269096-RELATED"/>
    <property type="match status" value="1"/>
</dbReference>
<keyword evidence="1" id="KW-1133">Transmembrane helix</keyword>
<name>A0A7X1FPQ0_9SPHN</name>
<feature type="domain" description="HPP transmembrane region" evidence="2">
    <location>
        <begin position="14"/>
        <end position="166"/>
    </location>
</feature>
<dbReference type="InterPro" id="IPR058581">
    <property type="entry name" value="TM_HPP"/>
</dbReference>